<sequence>MSKLFKVYHPHPPPNASFTKCQYPPPFHLPHPQPPERARTFYGENGNRLQARALKQMTCRSSFSASTQEDVLYASFETA</sequence>
<evidence type="ECO:0000313" key="2">
    <source>
        <dbReference type="Proteomes" id="UP001054945"/>
    </source>
</evidence>
<dbReference type="Proteomes" id="UP001054945">
    <property type="component" value="Unassembled WGS sequence"/>
</dbReference>
<dbReference type="EMBL" id="BPLR01001017">
    <property type="protein sequence ID" value="GIY99173.1"/>
    <property type="molecule type" value="Genomic_DNA"/>
</dbReference>
<keyword evidence="2" id="KW-1185">Reference proteome</keyword>
<evidence type="ECO:0000313" key="1">
    <source>
        <dbReference type="EMBL" id="GIY99173.1"/>
    </source>
</evidence>
<name>A0AAV4XXY1_CAEEX</name>
<comment type="caution">
    <text evidence="1">The sequence shown here is derived from an EMBL/GenBank/DDBJ whole genome shotgun (WGS) entry which is preliminary data.</text>
</comment>
<organism evidence="1 2">
    <name type="scientific">Caerostris extrusa</name>
    <name type="common">Bark spider</name>
    <name type="synonym">Caerostris bankana</name>
    <dbReference type="NCBI Taxonomy" id="172846"/>
    <lineage>
        <taxon>Eukaryota</taxon>
        <taxon>Metazoa</taxon>
        <taxon>Ecdysozoa</taxon>
        <taxon>Arthropoda</taxon>
        <taxon>Chelicerata</taxon>
        <taxon>Arachnida</taxon>
        <taxon>Araneae</taxon>
        <taxon>Araneomorphae</taxon>
        <taxon>Entelegynae</taxon>
        <taxon>Araneoidea</taxon>
        <taxon>Araneidae</taxon>
        <taxon>Caerostris</taxon>
    </lineage>
</organism>
<gene>
    <name evidence="1" type="ORF">CEXT_409081</name>
</gene>
<proteinExistence type="predicted"/>
<reference evidence="1 2" key="1">
    <citation type="submission" date="2021-06" db="EMBL/GenBank/DDBJ databases">
        <title>Caerostris extrusa draft genome.</title>
        <authorList>
            <person name="Kono N."/>
            <person name="Arakawa K."/>
        </authorList>
    </citation>
    <scope>NUCLEOTIDE SEQUENCE [LARGE SCALE GENOMIC DNA]</scope>
</reference>
<protein>
    <submittedName>
        <fullName evidence="1">Uncharacterized protein</fullName>
    </submittedName>
</protein>
<accession>A0AAV4XXY1</accession>
<dbReference type="AlphaFoldDB" id="A0AAV4XXY1"/>